<protein>
    <submittedName>
        <fullName evidence="1">Uncharacterized protein</fullName>
    </submittedName>
</protein>
<accession>A0A0C9V761</accession>
<gene>
    <name evidence="1" type="ORF">M422DRAFT_52489</name>
</gene>
<dbReference type="PANTHER" id="PTHR39596">
    <property type="match status" value="1"/>
</dbReference>
<reference evidence="1 2" key="1">
    <citation type="submission" date="2014-06" db="EMBL/GenBank/DDBJ databases">
        <title>Evolutionary Origins and Diversification of the Mycorrhizal Mutualists.</title>
        <authorList>
            <consortium name="DOE Joint Genome Institute"/>
            <consortium name="Mycorrhizal Genomics Consortium"/>
            <person name="Kohler A."/>
            <person name="Kuo A."/>
            <person name="Nagy L.G."/>
            <person name="Floudas D."/>
            <person name="Copeland A."/>
            <person name="Barry K.W."/>
            <person name="Cichocki N."/>
            <person name="Veneault-Fourrey C."/>
            <person name="LaButti K."/>
            <person name="Lindquist E.A."/>
            <person name="Lipzen A."/>
            <person name="Lundell T."/>
            <person name="Morin E."/>
            <person name="Murat C."/>
            <person name="Riley R."/>
            <person name="Ohm R."/>
            <person name="Sun H."/>
            <person name="Tunlid A."/>
            <person name="Henrissat B."/>
            <person name="Grigoriev I.V."/>
            <person name="Hibbett D.S."/>
            <person name="Martin F."/>
        </authorList>
    </citation>
    <scope>NUCLEOTIDE SEQUENCE [LARGE SCALE GENOMIC DNA]</scope>
    <source>
        <strain evidence="1 2">SS14</strain>
    </source>
</reference>
<name>A0A0C9V761_SPHS4</name>
<keyword evidence="2" id="KW-1185">Reference proteome</keyword>
<evidence type="ECO:0000313" key="2">
    <source>
        <dbReference type="Proteomes" id="UP000054279"/>
    </source>
</evidence>
<dbReference type="HOGENOM" id="CLU_1595599_0_0_1"/>
<sequence>MQDKREQPIRIPPIATIEHVPFWMDTLCVPVDPKLSAVRKSTIVKMREIYQEASAVLALETQLQAIPSSAPLVQRRVALYLTKWCRRLWTYQEGGLARSLYVQYRDRPLALHEAYMGTSVNRFSTKERRAESMAVQVERSLARQFMSDILGQFGRSQGGMWNWHQDP</sequence>
<dbReference type="OrthoDB" id="2426273at2759"/>
<dbReference type="AlphaFoldDB" id="A0A0C9V761"/>
<organism evidence="1 2">
    <name type="scientific">Sphaerobolus stellatus (strain SS14)</name>
    <dbReference type="NCBI Taxonomy" id="990650"/>
    <lineage>
        <taxon>Eukaryota</taxon>
        <taxon>Fungi</taxon>
        <taxon>Dikarya</taxon>
        <taxon>Basidiomycota</taxon>
        <taxon>Agaricomycotina</taxon>
        <taxon>Agaricomycetes</taxon>
        <taxon>Phallomycetidae</taxon>
        <taxon>Geastrales</taxon>
        <taxon>Sphaerobolaceae</taxon>
        <taxon>Sphaerobolus</taxon>
    </lineage>
</organism>
<dbReference type="Proteomes" id="UP000054279">
    <property type="component" value="Unassembled WGS sequence"/>
</dbReference>
<proteinExistence type="predicted"/>
<dbReference type="PANTHER" id="PTHR39596:SF3">
    <property type="entry name" value="HETEROKARYON INCOMPATIBILITY DOMAIN-CONTAINING PROTEIN"/>
    <property type="match status" value="1"/>
</dbReference>
<evidence type="ECO:0000313" key="1">
    <source>
        <dbReference type="EMBL" id="KIJ33275.1"/>
    </source>
</evidence>
<dbReference type="EMBL" id="KN837215">
    <property type="protein sequence ID" value="KIJ33275.1"/>
    <property type="molecule type" value="Genomic_DNA"/>
</dbReference>